<dbReference type="Proteomes" id="UP001470230">
    <property type="component" value="Unassembled WGS sequence"/>
</dbReference>
<comment type="caution">
    <text evidence="2">The sequence shown here is derived from an EMBL/GenBank/DDBJ whole genome shotgun (WGS) entry which is preliminary data.</text>
</comment>
<gene>
    <name evidence="2" type="ORF">M9Y10_014148</name>
</gene>
<feature type="compositionally biased region" description="Pro residues" evidence="1">
    <location>
        <begin position="344"/>
        <end position="358"/>
    </location>
</feature>
<feature type="compositionally biased region" description="Polar residues" evidence="1">
    <location>
        <begin position="363"/>
        <end position="372"/>
    </location>
</feature>
<evidence type="ECO:0000313" key="3">
    <source>
        <dbReference type="Proteomes" id="UP001470230"/>
    </source>
</evidence>
<feature type="compositionally biased region" description="Basic and acidic residues" evidence="1">
    <location>
        <begin position="493"/>
        <end position="504"/>
    </location>
</feature>
<accession>A0ABR2KZW3</accession>
<feature type="compositionally biased region" description="Basic and acidic residues" evidence="1">
    <location>
        <begin position="651"/>
        <end position="677"/>
    </location>
</feature>
<protein>
    <recommendedName>
        <fullName evidence="4">MIF4G domain-containing protein</fullName>
    </recommendedName>
</protein>
<feature type="compositionally biased region" description="Low complexity" evidence="1">
    <location>
        <begin position="430"/>
        <end position="450"/>
    </location>
</feature>
<feature type="compositionally biased region" description="Basic and acidic residues" evidence="1">
    <location>
        <begin position="452"/>
        <end position="470"/>
    </location>
</feature>
<evidence type="ECO:0000313" key="2">
    <source>
        <dbReference type="EMBL" id="KAK8896251.1"/>
    </source>
</evidence>
<dbReference type="EMBL" id="JAPFFF010000002">
    <property type="protein sequence ID" value="KAK8896251.1"/>
    <property type="molecule type" value="Genomic_DNA"/>
</dbReference>
<name>A0ABR2KZW3_9EUKA</name>
<feature type="region of interest" description="Disordered" evidence="1">
    <location>
        <begin position="238"/>
        <end position="273"/>
    </location>
</feature>
<evidence type="ECO:0008006" key="4">
    <source>
        <dbReference type="Google" id="ProtNLM"/>
    </source>
</evidence>
<feature type="compositionally biased region" description="Acidic residues" evidence="1">
    <location>
        <begin position="253"/>
        <end position="263"/>
    </location>
</feature>
<sequence length="999" mass="115464">MPPKTLFVPKEFTNELTDLIEKNPTVESVLCHSLLSQTCRNEGLKFLNFFYTPEELEKETANLPNLDHLIDLALDKDATVDVPEDASNSIGQINRNASNILSGPSKRLRDLAMKDPQRRIFRKLRGFVRTKSAKNTMFAGHFQRILENYLNAYDSEFKPQTKDFYNDDFSMKELINFMIKHIKILAYRDFLTHFVTLFAKAFPDDSNYALEEILSRAGRYLFALQDLQIELKNQLESSNEEQIPLKEEKSENAEDNENSSENDNENKKESSSNSKDIINKKYIDFCSYEEKIQPISIEEKRLPLPIYMNTDPSKKVPPFIQLYTEYQNYLEDFQLSHPTKRSNKPPPLPTGKPLPPTPAAAVQGSSQPILSNRNKRSTAEPDFFKKNSMNNKKRNNQGSYKIPGLLNLDELDPKKKSKTRETQSSFDMLNRQSVQKQSNSNNRRSVNFSKADMPKFDEKEGNNSDSEIVKKNGKLKKQRSHSLKTKSKPFKTKGKDDKKGKKGSDVETASIEEIYLENDSSKDDSNRSIIYHYNATNRRFSSMEDFETTMKDFVHYDEAFITKLEKKKKKNKFSSEIARQSIFFLISLVRNAFGEDTDFYRTFRKNEALIQLLLICGTFCDDDSRLSSEVFTIVKTIFDGDGKEGDDENDKNDRNDSESKSSHSNDVENDNGRDNDRSGGNNGSGSVNNDSENDSEGEGNKNEKSDTVKKRWQVPDFVADFAEYFTFDPFNVTQKMIAAFQIFWNYRSIKYDVYDDFCYSRYLAPNRPNNDSNLILQKEEKDLILDYPSFEGRIYRKPPGKTPLEVMTPVFFTEPPLSDSFNHTMRKILTNLGEKRHKLAGENISKSEHIEEILQIDIIYIEFMRNTFDLSLDNPDFQRLHVINAVEKMLEMYPCNNNYWQNHNTIARPMLNGHIEKLSKWSMKYDFLVVGKNKELSNIAFLLPGPKAATAANYAQTTFDIDNLIARFKNKLFKIDLGWPSSESTEEEDDYEHVSELDF</sequence>
<feature type="compositionally biased region" description="Basic residues" evidence="1">
    <location>
        <begin position="471"/>
        <end position="492"/>
    </location>
</feature>
<evidence type="ECO:0000256" key="1">
    <source>
        <dbReference type="SAM" id="MobiDB-lite"/>
    </source>
</evidence>
<feature type="compositionally biased region" description="Basic and acidic residues" evidence="1">
    <location>
        <begin position="243"/>
        <end position="252"/>
    </location>
</feature>
<feature type="region of interest" description="Disordered" evidence="1">
    <location>
        <begin position="336"/>
        <end position="504"/>
    </location>
</feature>
<feature type="region of interest" description="Disordered" evidence="1">
    <location>
        <begin position="642"/>
        <end position="707"/>
    </location>
</feature>
<organism evidence="2 3">
    <name type="scientific">Tritrichomonas musculus</name>
    <dbReference type="NCBI Taxonomy" id="1915356"/>
    <lineage>
        <taxon>Eukaryota</taxon>
        <taxon>Metamonada</taxon>
        <taxon>Parabasalia</taxon>
        <taxon>Tritrichomonadida</taxon>
        <taxon>Tritrichomonadidae</taxon>
        <taxon>Tritrichomonas</taxon>
    </lineage>
</organism>
<reference evidence="2 3" key="1">
    <citation type="submission" date="2024-04" db="EMBL/GenBank/DDBJ databases">
        <title>Tritrichomonas musculus Genome.</title>
        <authorList>
            <person name="Alves-Ferreira E."/>
            <person name="Grigg M."/>
            <person name="Lorenzi H."/>
            <person name="Galac M."/>
        </authorList>
    </citation>
    <scope>NUCLEOTIDE SEQUENCE [LARGE SCALE GENOMIC DNA]</scope>
    <source>
        <strain evidence="2 3">EAF2021</strain>
    </source>
</reference>
<proteinExistence type="predicted"/>
<feature type="compositionally biased region" description="Basic and acidic residues" evidence="1">
    <location>
        <begin position="698"/>
        <end position="707"/>
    </location>
</feature>
<keyword evidence="3" id="KW-1185">Reference proteome</keyword>